<evidence type="ECO:0000256" key="2">
    <source>
        <dbReference type="ARBA" id="ARBA00022694"/>
    </source>
</evidence>
<evidence type="ECO:0000313" key="5">
    <source>
        <dbReference type="EMBL" id="TKS15552.1"/>
    </source>
</evidence>
<keyword evidence="5" id="KW-0255">Endonuclease</keyword>
<dbReference type="PANTHER" id="PTHR21027:SF1">
    <property type="entry name" value="TRNA-SPLICING ENDONUCLEASE SUBUNIT SEN54"/>
    <property type="match status" value="1"/>
</dbReference>
<name>A0A4U5QWG6_POPAL</name>
<keyword evidence="5" id="KW-0378">Hydrolase</keyword>
<dbReference type="PANTHER" id="PTHR21027">
    <property type="entry name" value="TRNA-SPLICING ENDONUCLEASE SUBUNIT SEN54"/>
    <property type="match status" value="1"/>
</dbReference>
<dbReference type="InterPro" id="IPR024336">
    <property type="entry name" value="tRNA_splic_suSen54_N"/>
</dbReference>
<organism evidence="5">
    <name type="scientific">Populus alba</name>
    <name type="common">White poplar</name>
    <dbReference type="NCBI Taxonomy" id="43335"/>
    <lineage>
        <taxon>Eukaryota</taxon>
        <taxon>Viridiplantae</taxon>
        <taxon>Streptophyta</taxon>
        <taxon>Embryophyta</taxon>
        <taxon>Tracheophyta</taxon>
        <taxon>Spermatophyta</taxon>
        <taxon>Magnoliopsida</taxon>
        <taxon>eudicotyledons</taxon>
        <taxon>Gunneridae</taxon>
        <taxon>Pentapetalae</taxon>
        <taxon>rosids</taxon>
        <taxon>fabids</taxon>
        <taxon>Malpighiales</taxon>
        <taxon>Salicaceae</taxon>
        <taxon>Saliceae</taxon>
        <taxon>Populus</taxon>
    </lineage>
</organism>
<keyword evidence="5" id="KW-0540">Nuclease</keyword>
<reference evidence="5" key="1">
    <citation type="submission" date="2018-10" db="EMBL/GenBank/DDBJ databases">
        <title>Population genomic analysis revealed the cold adaptation of white poplar.</title>
        <authorList>
            <person name="Liu Y.-J."/>
        </authorList>
    </citation>
    <scope>NUCLEOTIDE SEQUENCE [LARGE SCALE GENOMIC DNA]</scope>
    <source>
        <strain evidence="5">PAL-ZL1</strain>
    </source>
</reference>
<evidence type="ECO:0000259" key="4">
    <source>
        <dbReference type="Pfam" id="PF12928"/>
    </source>
</evidence>
<dbReference type="GO" id="GO:0000214">
    <property type="term" value="C:tRNA-intron endonuclease complex"/>
    <property type="evidence" value="ECO:0007669"/>
    <property type="project" value="TreeGrafter"/>
</dbReference>
<gene>
    <name evidence="5" type="ORF">D5086_0000032470</name>
</gene>
<dbReference type="Pfam" id="PF12928">
    <property type="entry name" value="tRNA_int_end_N2"/>
    <property type="match status" value="1"/>
</dbReference>
<dbReference type="InterPro" id="IPR024337">
    <property type="entry name" value="tRNA_splic_suSen54"/>
</dbReference>
<proteinExistence type="inferred from homology"/>
<evidence type="ECO:0000256" key="1">
    <source>
        <dbReference type="ARBA" id="ARBA00005736"/>
    </source>
</evidence>
<sequence length="261" mass="29257">MDAEDDWESSSGEVTDTDQFNDEDFYSTSACLSKLQFRSDVSKAKWNVEMGMAEVIEKKGKMWITTGIVRNGKTFCLIEETLFLAEIGALLVMDDNDECLALKDIYKKISEERNGCSWELFEVYKHLKSLGYVVGRHGVPWSIKGVKNNSKPCSSQGTIQNNRVEGAEENGITCAVQMLSNLQVDELRLNFDVYLPNSKFRKSSPGDPAFLLCLVRGSPPAKAKSEVLERQCGGIPLKLCHVDHGRVSFFSFKRVELPILP</sequence>
<accession>A0A4U5QWG6</accession>
<dbReference type="AlphaFoldDB" id="A0A4U5QWG6"/>
<evidence type="ECO:0000256" key="3">
    <source>
        <dbReference type="SAM" id="MobiDB-lite"/>
    </source>
</evidence>
<comment type="caution">
    <text evidence="5">The sequence shown here is derived from an EMBL/GenBank/DDBJ whole genome shotgun (WGS) entry which is preliminary data.</text>
</comment>
<keyword evidence="2" id="KW-0819">tRNA processing</keyword>
<comment type="similarity">
    <text evidence="1">Belongs to the SEN54 family.</text>
</comment>
<dbReference type="GO" id="GO:0000379">
    <property type="term" value="P:tRNA-type intron splice site recognition and cleavage"/>
    <property type="evidence" value="ECO:0007669"/>
    <property type="project" value="TreeGrafter"/>
</dbReference>
<feature type="region of interest" description="Disordered" evidence="3">
    <location>
        <begin position="1"/>
        <end position="20"/>
    </location>
</feature>
<dbReference type="EMBL" id="RCHU01000088">
    <property type="protein sequence ID" value="TKS15552.1"/>
    <property type="molecule type" value="Genomic_DNA"/>
</dbReference>
<dbReference type="GO" id="GO:0004519">
    <property type="term" value="F:endonuclease activity"/>
    <property type="evidence" value="ECO:0007669"/>
    <property type="project" value="UniProtKB-KW"/>
</dbReference>
<dbReference type="STRING" id="43335.A0A4U5QWG6"/>
<protein>
    <submittedName>
        <fullName evidence="5">tRNA-splicing endonuclease subunit Sen54-like isoform X1</fullName>
    </submittedName>
</protein>
<feature type="domain" description="tRNA-splicing endonuclease subunit Sen54 N-terminal" evidence="4">
    <location>
        <begin position="34"/>
        <end position="92"/>
    </location>
</feature>